<sequence length="361" mass="38552">MSVKPLTIGELTARIPVIQGGMGVGVSLSGLAGAVAAQGGIGIISTAQIGFREPDYHKNPHEANLRAVRQEIIRAKELAQGGIVGVNIMVATQNYEDYVRTAIEAGADLIISGAGLPVTLPDIAAGASSQGRSHSVKLAPIVSSLKSANVIFKYWMKKYDYLPDMVVIEGPLAGGHLGFTKEQLQDIPGMHYEEEVERILKAVKAYGAEQGKEIPVVMAGGIYTGEEAAYWISRGLQGVQMATRFVTTEECDAHPAFKQTYIDAGEEDIVLVKSPVGMPGRAIRNAFLERAEKGPIPHGRCFGCIKTCKPADTPYCITEALIRAVEGDVENGLLFCGSNACRSDKIEKVEDILGEVADALK</sequence>
<name>A0A1E3A250_9FIRM</name>
<evidence type="ECO:0000256" key="2">
    <source>
        <dbReference type="ARBA" id="ARBA00013457"/>
    </source>
</evidence>
<dbReference type="GO" id="GO:0018580">
    <property type="term" value="F:nitronate monooxygenase activity"/>
    <property type="evidence" value="ECO:0007669"/>
    <property type="project" value="InterPro"/>
</dbReference>
<dbReference type="PANTHER" id="PTHR32332">
    <property type="entry name" value="2-NITROPROPANE DIOXYGENASE"/>
    <property type="match status" value="1"/>
</dbReference>
<dbReference type="PATRIC" id="fig|1432052.4.peg.6375"/>
<keyword evidence="7" id="KW-0223">Dioxygenase</keyword>
<keyword evidence="9" id="KW-1185">Reference proteome</keyword>
<dbReference type="Gene3D" id="3.20.20.70">
    <property type="entry name" value="Aldolase class I"/>
    <property type="match status" value="1"/>
</dbReference>
<evidence type="ECO:0000256" key="5">
    <source>
        <dbReference type="ARBA" id="ARBA00023002"/>
    </source>
</evidence>
<reference evidence="6 8" key="1">
    <citation type="submission" date="2016-07" db="EMBL/GenBank/DDBJ databases">
        <title>Characterization of isolates of Eisenbergiella tayi derived from blood cultures, using whole genome sequencing.</title>
        <authorList>
            <person name="Burdz T."/>
            <person name="Wiebe D."/>
            <person name="Huynh C."/>
            <person name="Bernard K."/>
        </authorList>
    </citation>
    <scope>NUCLEOTIDE SEQUENCE [LARGE SCALE GENOMIC DNA]</scope>
    <source>
        <strain evidence="6 8">NML 110608</strain>
    </source>
</reference>
<evidence type="ECO:0000256" key="4">
    <source>
        <dbReference type="ARBA" id="ARBA00022643"/>
    </source>
</evidence>
<dbReference type="AlphaFoldDB" id="A0A1E3A250"/>
<dbReference type="RefSeq" id="WP_069155063.1">
    <property type="nucleotide sequence ID" value="NZ_DAWDRA010000040.1"/>
</dbReference>
<dbReference type="InterPro" id="IPR004136">
    <property type="entry name" value="NMO"/>
</dbReference>
<keyword evidence="5 6" id="KW-0560">Oxidoreductase</keyword>
<accession>A0A1E3A250</accession>
<evidence type="ECO:0000313" key="8">
    <source>
        <dbReference type="Proteomes" id="UP000094067"/>
    </source>
</evidence>
<evidence type="ECO:0000313" key="9">
    <source>
        <dbReference type="Proteomes" id="UP000094869"/>
    </source>
</evidence>
<keyword evidence="3" id="KW-0285">Flavoprotein</keyword>
<dbReference type="InterPro" id="IPR013785">
    <property type="entry name" value="Aldolase_TIM"/>
</dbReference>
<dbReference type="CDD" id="cd04730">
    <property type="entry name" value="NPD_like"/>
    <property type="match status" value="1"/>
</dbReference>
<protein>
    <recommendedName>
        <fullName evidence="2">Probable nitronate monooxygenase</fullName>
    </recommendedName>
</protein>
<dbReference type="EMBL" id="MCGH01000004">
    <property type="protein sequence ID" value="ODM02577.1"/>
    <property type="molecule type" value="Genomic_DNA"/>
</dbReference>
<dbReference type="EMBL" id="MEHD01000024">
    <property type="protein sequence ID" value="ODR55567.1"/>
    <property type="molecule type" value="Genomic_DNA"/>
</dbReference>
<evidence type="ECO:0000256" key="3">
    <source>
        <dbReference type="ARBA" id="ARBA00022630"/>
    </source>
</evidence>
<dbReference type="GO" id="GO:0051213">
    <property type="term" value="F:dioxygenase activity"/>
    <property type="evidence" value="ECO:0007669"/>
    <property type="project" value="UniProtKB-KW"/>
</dbReference>
<reference evidence="7 9" key="2">
    <citation type="submission" date="2016-08" db="EMBL/GenBank/DDBJ databases">
        <title>Characterization of Isolates of Eisenbergiella tayi Derived from Blood Cultures, Using Whole Genome Sequencing.</title>
        <authorList>
            <person name="Bernier A.-M."/>
            <person name="Burdz T."/>
            <person name="Wiebe D."/>
            <person name="Bernard K."/>
        </authorList>
    </citation>
    <scope>NUCLEOTIDE SEQUENCE [LARGE SCALE GENOMIC DNA]</scope>
    <source>
        <strain evidence="7 9">NML120146</strain>
    </source>
</reference>
<comment type="caution">
    <text evidence="6">The sequence shown here is derived from an EMBL/GenBank/DDBJ whole genome shotgun (WGS) entry which is preliminary data.</text>
</comment>
<comment type="function">
    <text evidence="1">Nitronate monooxygenase that uses molecular oxygen to catalyze the oxidative denitrification of alkyl nitronates. Acts on propionate 3-nitronate (P3N), the presumed physiological substrate. Probably functions in the detoxification of P3N, a metabolic poison produced by plants and fungi as a defense mechanism.</text>
</comment>
<dbReference type="Proteomes" id="UP000094067">
    <property type="component" value="Unassembled WGS sequence"/>
</dbReference>
<organism evidence="6 8">
    <name type="scientific">Eisenbergiella tayi</name>
    <dbReference type="NCBI Taxonomy" id="1432052"/>
    <lineage>
        <taxon>Bacteria</taxon>
        <taxon>Bacillati</taxon>
        <taxon>Bacillota</taxon>
        <taxon>Clostridia</taxon>
        <taxon>Lachnospirales</taxon>
        <taxon>Lachnospiraceae</taxon>
        <taxon>Eisenbergiella</taxon>
    </lineage>
</organism>
<dbReference type="PANTHER" id="PTHR32332:SF18">
    <property type="entry name" value="2-NITROPROPANE DIOXYGENASE"/>
    <property type="match status" value="1"/>
</dbReference>
<evidence type="ECO:0000313" key="7">
    <source>
        <dbReference type="EMBL" id="ODR55567.1"/>
    </source>
</evidence>
<keyword evidence="6" id="KW-0503">Monooxygenase</keyword>
<proteinExistence type="predicted"/>
<gene>
    <name evidence="6" type="ORF">BEI61_05739</name>
    <name evidence="7" type="ORF">BEI63_15165</name>
</gene>
<evidence type="ECO:0000313" key="6">
    <source>
        <dbReference type="EMBL" id="ODM02577.1"/>
    </source>
</evidence>
<dbReference type="SUPFAM" id="SSF51412">
    <property type="entry name" value="Inosine monophosphate dehydrogenase (IMPDH)"/>
    <property type="match status" value="1"/>
</dbReference>
<keyword evidence="4" id="KW-0288">FMN</keyword>
<dbReference type="Proteomes" id="UP000094869">
    <property type="component" value="Unassembled WGS sequence"/>
</dbReference>
<dbReference type="Pfam" id="PF03060">
    <property type="entry name" value="NMO"/>
    <property type="match status" value="1"/>
</dbReference>
<evidence type="ECO:0000256" key="1">
    <source>
        <dbReference type="ARBA" id="ARBA00003535"/>
    </source>
</evidence>